<reference evidence="2 3" key="1">
    <citation type="submission" date="2020-08" db="EMBL/GenBank/DDBJ databases">
        <title>Genomic Encyclopedia of Type Strains, Phase IV (KMG-IV): sequencing the most valuable type-strain genomes for metagenomic binning, comparative biology and taxonomic classification.</title>
        <authorList>
            <person name="Goeker M."/>
        </authorList>
    </citation>
    <scope>NUCLEOTIDE SEQUENCE [LARGE SCALE GENOMIC DNA]</scope>
    <source>
        <strain evidence="2 3">DSM 29854</strain>
    </source>
</reference>
<gene>
    <name evidence="2" type="ORF">FHS90_000944</name>
</gene>
<dbReference type="AlphaFoldDB" id="A0A839GCY0"/>
<comment type="caution">
    <text evidence="2">The sequence shown here is derived from an EMBL/GenBank/DDBJ whole genome shotgun (WGS) entry which is preliminary data.</text>
</comment>
<evidence type="ECO:0000313" key="2">
    <source>
        <dbReference type="EMBL" id="MBA9076240.1"/>
    </source>
</evidence>
<dbReference type="EMBL" id="JACJIQ010000003">
    <property type="protein sequence ID" value="MBA9076240.1"/>
    <property type="molecule type" value="Genomic_DNA"/>
</dbReference>
<dbReference type="Proteomes" id="UP000563094">
    <property type="component" value="Unassembled WGS sequence"/>
</dbReference>
<dbReference type="Pfam" id="PF13557">
    <property type="entry name" value="Phenol_MetA_deg"/>
    <property type="match status" value="1"/>
</dbReference>
<organism evidence="2 3">
    <name type="scientific">Rufibacter quisquiliarum</name>
    <dbReference type="NCBI Taxonomy" id="1549639"/>
    <lineage>
        <taxon>Bacteria</taxon>
        <taxon>Pseudomonadati</taxon>
        <taxon>Bacteroidota</taxon>
        <taxon>Cytophagia</taxon>
        <taxon>Cytophagales</taxon>
        <taxon>Hymenobacteraceae</taxon>
        <taxon>Rufibacter</taxon>
    </lineage>
</organism>
<evidence type="ECO:0008006" key="4">
    <source>
        <dbReference type="Google" id="ProtNLM"/>
    </source>
</evidence>
<evidence type="ECO:0000256" key="1">
    <source>
        <dbReference type="SAM" id="SignalP"/>
    </source>
</evidence>
<keyword evidence="1" id="KW-0732">Signal</keyword>
<feature type="signal peptide" evidence="1">
    <location>
        <begin position="1"/>
        <end position="20"/>
    </location>
</feature>
<protein>
    <recommendedName>
        <fullName evidence="4">Transporter</fullName>
    </recommendedName>
</protein>
<sequence length="261" mass="29078">MKKIILLAVLSSLFSFGAFAQEAAPGFETDRPNRTEASTWVARGYLQLETGYQYEKKRQSGTEQRSCLYPQALLRVGLLKSAELRLEATYRQEDQRMAEQPEEQEKGLSTVRVGTKVNVVAPKGAVPEISVLAMAELPLGHGSFKPRHLAPDLKLLFTNDLSKKVKLQYNTGFRREKEENTMLDQFQYSASLSWKISEKLSVFDEFFGDKVPGHHAQNYLDGGVQYLLLPSLQIDALVGTDLSAHAAEVFVGGGLSVRLPK</sequence>
<proteinExistence type="predicted"/>
<dbReference type="RefSeq" id="WP_182512059.1">
    <property type="nucleotide sequence ID" value="NZ_JACJIQ010000003.1"/>
</dbReference>
<dbReference type="InterPro" id="IPR025737">
    <property type="entry name" value="FApF"/>
</dbReference>
<accession>A0A839GCY0</accession>
<keyword evidence="3" id="KW-1185">Reference proteome</keyword>
<evidence type="ECO:0000313" key="3">
    <source>
        <dbReference type="Proteomes" id="UP000563094"/>
    </source>
</evidence>
<feature type="chain" id="PRO_5032277225" description="Transporter" evidence="1">
    <location>
        <begin position="21"/>
        <end position="261"/>
    </location>
</feature>
<name>A0A839GCY0_9BACT</name>